<accession>A0A0F9V0F8</accession>
<protein>
    <recommendedName>
        <fullName evidence="2">Calcineurin-like phosphoesterase domain-containing protein</fullName>
    </recommendedName>
</protein>
<dbReference type="InterPro" id="IPR029052">
    <property type="entry name" value="Metallo-depent_PP-like"/>
</dbReference>
<reference evidence="1" key="1">
    <citation type="journal article" date="2015" name="Nature">
        <title>Complex archaea that bridge the gap between prokaryotes and eukaryotes.</title>
        <authorList>
            <person name="Spang A."/>
            <person name="Saw J.H."/>
            <person name="Jorgensen S.L."/>
            <person name="Zaremba-Niedzwiedzka K."/>
            <person name="Martijn J."/>
            <person name="Lind A.E."/>
            <person name="van Eijk R."/>
            <person name="Schleper C."/>
            <person name="Guy L."/>
            <person name="Ettema T.J."/>
        </authorList>
    </citation>
    <scope>NUCLEOTIDE SEQUENCE</scope>
</reference>
<organism evidence="1">
    <name type="scientific">marine sediment metagenome</name>
    <dbReference type="NCBI Taxonomy" id="412755"/>
    <lineage>
        <taxon>unclassified sequences</taxon>
        <taxon>metagenomes</taxon>
        <taxon>ecological metagenomes</taxon>
    </lineage>
</organism>
<evidence type="ECO:0008006" key="2">
    <source>
        <dbReference type="Google" id="ProtNLM"/>
    </source>
</evidence>
<gene>
    <name evidence="1" type="ORF">LCGC14_0144350</name>
</gene>
<name>A0A0F9V0F8_9ZZZZ</name>
<dbReference type="AlphaFoldDB" id="A0A0F9V0F8"/>
<comment type="caution">
    <text evidence="1">The sequence shown here is derived from an EMBL/GenBank/DDBJ whole genome shotgun (WGS) entry which is preliminary data.</text>
</comment>
<dbReference type="Gene3D" id="3.60.21.10">
    <property type="match status" value="1"/>
</dbReference>
<proteinExistence type="predicted"/>
<evidence type="ECO:0000313" key="1">
    <source>
        <dbReference type="EMBL" id="KKN98755.1"/>
    </source>
</evidence>
<dbReference type="EMBL" id="LAZR01000050">
    <property type="protein sequence ID" value="KKN98755.1"/>
    <property type="molecule type" value="Genomic_DNA"/>
</dbReference>
<sequence length="319" mass="34018">MRAGRDCPLDYRLPEDSFLGEPLFDCEALYVVGGLYGNRQALGALEKRLAAEPGAKAVFNGDAHWFDRSPEVFADIEKRLSAHLVLRGNVETELGRADASAGCGCGYPDEVDEQTVEWSNSIHAQLLKTVHGLEGMAASLAARPPTALVSVGGKHIAITHGDEQSLAGWGCARTALAQASRQQALAQWCATRDIAVLATSHTCAPAALALDRCAVINNGAAGMPNFDNGRYGLVSRIALKPHPAALYRAKLAGLIIEALPLGYDHQAFVQEFDRQWPADSPAALSYRPRLLDGTLHSPHSALLAGFSLSQTLCALEGID</sequence>
<dbReference type="SUPFAM" id="SSF56300">
    <property type="entry name" value="Metallo-dependent phosphatases"/>
    <property type="match status" value="1"/>
</dbReference>